<dbReference type="Pfam" id="PF02776">
    <property type="entry name" value="TPP_enzyme_N"/>
    <property type="match status" value="1"/>
</dbReference>
<dbReference type="Pfam" id="PF00205">
    <property type="entry name" value="TPP_enzyme_M"/>
    <property type="match status" value="1"/>
</dbReference>
<feature type="domain" description="Thiamine pyrophosphate enzyme TPP-binding" evidence="7">
    <location>
        <begin position="600"/>
        <end position="749"/>
    </location>
</feature>
<proteinExistence type="inferred from homology"/>
<comment type="cofactor">
    <cofactor evidence="1">
        <name>thiamine diphosphate</name>
        <dbReference type="ChEBI" id="CHEBI:58937"/>
    </cofactor>
</comment>
<evidence type="ECO:0000259" key="7">
    <source>
        <dbReference type="Pfam" id="PF02775"/>
    </source>
</evidence>
<sequence>MKFTTAAAILAATVASTSAFLSPPSHYHLHSISTRRNHEDLHMSTVFDPQTTGKSIGIATGFNINGSSASTPQAAKSAASKYLHTFHGETAAHIIYSKLLEHNVEVVNGYSGGAILPLLDQFHTNHPRHGSSKKIRWITNSNESSAGHVAEGIAKSSTEPDGKLAAGVVVATSGPGATNLVTPVADALCDGVPLIVLCGQAATTAPKDAFQSCPAVDIMRPITKWSYQIKNAAEVPFAMDYAFYVARHGRPGPVFIDLPKDLQIQQLNEEVISKFLDGIPSYDEGDKDKIGADKDFVRLIPDTAAIHLGNVGQGLSFQVDEEGKLMHVESGHDAYHLDHHSTDTIYSGVDYKDIYEKPEGRKMGKLGAKDGLMQDMMGLIRNAKRPFIVAGQGANDASEELKELAETLQIPVATTLHALGTFDERHALATNMLGMHGHATPNYLIQDCDLLICIGSRFDDRITGRPSDFIPAARQAEKEGRGGIIHVDVRFSENAKQVKPTYFVHSTGKAFLQAVNEEIRANPPKDQRKTKQWIEKKMNLEAEYPIKITKYNPEKFTISNDDGSTKEVTRTRINTQSVIAEMNRQLLESGKIDEAIFTTGVGIHQMAAAQLITWTQPRQMLSSGSLGTMGVSTGYCMGAKLANPTKICISIDGDGSFNMTFTELKTIGDEKIPVKLMILDNESQMMVEYWQRLFHDKRYIAVRNKSPAYTTLASSFDIKSIYCDNEEELEEKMRSFLFDYDDEPVLFHVRIERTPCLPMVAPGQPLDNMILVDEDFEVDKSAAPS</sequence>
<comment type="caution">
    <text evidence="9">The sequence shown here is derived from an EMBL/GenBank/DDBJ whole genome shotgun (WGS) entry which is preliminary data.</text>
</comment>
<feature type="domain" description="Thiamine pyrophosphate enzyme N-terminal TPP-binding" evidence="8">
    <location>
        <begin position="90"/>
        <end position="211"/>
    </location>
</feature>
<evidence type="ECO:0000256" key="2">
    <source>
        <dbReference type="ARBA" id="ARBA00007812"/>
    </source>
</evidence>
<evidence type="ECO:0000256" key="3">
    <source>
        <dbReference type="ARBA" id="ARBA00023052"/>
    </source>
</evidence>
<dbReference type="GO" id="GO:0006520">
    <property type="term" value="P:amino acid metabolic process"/>
    <property type="evidence" value="ECO:0007669"/>
    <property type="project" value="UniProtKB-ARBA"/>
</dbReference>
<dbReference type="InterPro" id="IPR045229">
    <property type="entry name" value="TPP_enz"/>
</dbReference>
<dbReference type="SUPFAM" id="SSF52467">
    <property type="entry name" value="DHS-like NAD/FAD-binding domain"/>
    <property type="match status" value="1"/>
</dbReference>
<dbReference type="InterPro" id="IPR011766">
    <property type="entry name" value="TPP_enzyme_TPP-bd"/>
</dbReference>
<accession>A0ABD3PCE0</accession>
<dbReference type="GO" id="GO:0019752">
    <property type="term" value="P:carboxylic acid metabolic process"/>
    <property type="evidence" value="ECO:0007669"/>
    <property type="project" value="UniProtKB-ARBA"/>
</dbReference>
<evidence type="ECO:0008006" key="11">
    <source>
        <dbReference type="Google" id="ProtNLM"/>
    </source>
</evidence>
<dbReference type="InterPro" id="IPR029061">
    <property type="entry name" value="THDP-binding"/>
</dbReference>
<reference evidence="9 10" key="1">
    <citation type="submission" date="2024-10" db="EMBL/GenBank/DDBJ databases">
        <title>Updated reference genomes for cyclostephanoid diatoms.</title>
        <authorList>
            <person name="Roberts W.R."/>
            <person name="Alverson A.J."/>
        </authorList>
    </citation>
    <scope>NUCLEOTIDE SEQUENCE [LARGE SCALE GENOMIC DNA]</scope>
    <source>
        <strain evidence="9 10">AJA010-31</strain>
    </source>
</reference>
<dbReference type="FunFam" id="3.40.50.970:FF:000007">
    <property type="entry name" value="Acetolactate synthase"/>
    <property type="match status" value="1"/>
</dbReference>
<evidence type="ECO:0000259" key="6">
    <source>
        <dbReference type="Pfam" id="PF00205"/>
    </source>
</evidence>
<name>A0ABD3PCE0_9STRA</name>
<dbReference type="Proteomes" id="UP001530400">
    <property type="component" value="Unassembled WGS sequence"/>
</dbReference>
<dbReference type="InterPro" id="IPR029035">
    <property type="entry name" value="DHS-like_NAD/FAD-binding_dom"/>
</dbReference>
<dbReference type="Gene3D" id="3.40.50.970">
    <property type="match status" value="2"/>
</dbReference>
<dbReference type="CDD" id="cd07035">
    <property type="entry name" value="TPP_PYR_POX_like"/>
    <property type="match status" value="1"/>
</dbReference>
<dbReference type="PANTHER" id="PTHR18968">
    <property type="entry name" value="THIAMINE PYROPHOSPHATE ENZYMES"/>
    <property type="match status" value="1"/>
</dbReference>
<evidence type="ECO:0000259" key="8">
    <source>
        <dbReference type="Pfam" id="PF02776"/>
    </source>
</evidence>
<dbReference type="PANTHER" id="PTHR18968:SF13">
    <property type="entry name" value="ACETOLACTATE SYNTHASE CATALYTIC SUBUNIT, MITOCHONDRIAL"/>
    <property type="match status" value="1"/>
</dbReference>
<keyword evidence="5" id="KW-0732">Signal</keyword>
<dbReference type="AlphaFoldDB" id="A0ABD3PCE0"/>
<dbReference type="EMBL" id="JALLPJ020000700">
    <property type="protein sequence ID" value="KAL3785238.1"/>
    <property type="molecule type" value="Genomic_DNA"/>
</dbReference>
<dbReference type="Pfam" id="PF02775">
    <property type="entry name" value="TPP_enzyme_C"/>
    <property type="match status" value="1"/>
</dbReference>
<feature type="domain" description="Thiamine pyrophosphate enzyme central" evidence="6">
    <location>
        <begin position="374"/>
        <end position="514"/>
    </location>
</feature>
<evidence type="ECO:0000313" key="10">
    <source>
        <dbReference type="Proteomes" id="UP001530400"/>
    </source>
</evidence>
<keyword evidence="3 4" id="KW-0786">Thiamine pyrophosphate</keyword>
<evidence type="ECO:0000256" key="5">
    <source>
        <dbReference type="SAM" id="SignalP"/>
    </source>
</evidence>
<evidence type="ECO:0000256" key="4">
    <source>
        <dbReference type="RuleBase" id="RU362132"/>
    </source>
</evidence>
<dbReference type="Gene3D" id="3.40.50.1220">
    <property type="entry name" value="TPP-binding domain"/>
    <property type="match status" value="1"/>
</dbReference>
<comment type="similarity">
    <text evidence="2 4">Belongs to the TPP enzyme family.</text>
</comment>
<dbReference type="InterPro" id="IPR012001">
    <property type="entry name" value="Thiamin_PyroP_enz_TPP-bd_dom"/>
</dbReference>
<dbReference type="InterPro" id="IPR012000">
    <property type="entry name" value="Thiamin_PyroP_enz_cen_dom"/>
</dbReference>
<organism evidence="9 10">
    <name type="scientific">Cyclotella atomus</name>
    <dbReference type="NCBI Taxonomy" id="382360"/>
    <lineage>
        <taxon>Eukaryota</taxon>
        <taxon>Sar</taxon>
        <taxon>Stramenopiles</taxon>
        <taxon>Ochrophyta</taxon>
        <taxon>Bacillariophyta</taxon>
        <taxon>Coscinodiscophyceae</taxon>
        <taxon>Thalassiosirophycidae</taxon>
        <taxon>Stephanodiscales</taxon>
        <taxon>Stephanodiscaceae</taxon>
        <taxon>Cyclotella</taxon>
    </lineage>
</organism>
<feature type="chain" id="PRO_5044847533" description="Acetolactate synthase" evidence="5">
    <location>
        <begin position="20"/>
        <end position="785"/>
    </location>
</feature>
<feature type="signal peptide" evidence="5">
    <location>
        <begin position="1"/>
        <end position="19"/>
    </location>
</feature>
<protein>
    <recommendedName>
        <fullName evidence="11">Acetolactate synthase</fullName>
    </recommendedName>
</protein>
<dbReference type="PROSITE" id="PS00187">
    <property type="entry name" value="TPP_ENZYMES"/>
    <property type="match status" value="1"/>
</dbReference>
<dbReference type="SUPFAM" id="SSF52518">
    <property type="entry name" value="Thiamin diphosphate-binding fold (THDP-binding)"/>
    <property type="match status" value="2"/>
</dbReference>
<dbReference type="InterPro" id="IPR000399">
    <property type="entry name" value="TPP-bd_CS"/>
</dbReference>
<gene>
    <name evidence="9" type="ORF">ACHAWO_011983</name>
</gene>
<evidence type="ECO:0000256" key="1">
    <source>
        <dbReference type="ARBA" id="ARBA00001964"/>
    </source>
</evidence>
<keyword evidence="10" id="KW-1185">Reference proteome</keyword>
<evidence type="ECO:0000313" key="9">
    <source>
        <dbReference type="EMBL" id="KAL3785238.1"/>
    </source>
</evidence>